<dbReference type="PROSITE" id="PS00094">
    <property type="entry name" value="C5_MTASE_1"/>
    <property type="match status" value="1"/>
</dbReference>
<feature type="compositionally biased region" description="Basic and acidic residues" evidence="7">
    <location>
        <begin position="239"/>
        <end position="248"/>
    </location>
</feature>
<accession>A0A7W3XV60</accession>
<dbReference type="Proteomes" id="UP000530234">
    <property type="component" value="Unassembled WGS sequence"/>
</dbReference>
<dbReference type="PANTHER" id="PTHR10629">
    <property type="entry name" value="CYTOSINE-SPECIFIC METHYLTRANSFERASE"/>
    <property type="match status" value="1"/>
</dbReference>
<feature type="region of interest" description="Disordered" evidence="7">
    <location>
        <begin position="406"/>
        <end position="433"/>
    </location>
</feature>
<keyword evidence="5" id="KW-0680">Restriction system</keyword>
<dbReference type="GO" id="GO:0009307">
    <property type="term" value="P:DNA restriction-modification system"/>
    <property type="evidence" value="ECO:0007669"/>
    <property type="project" value="UniProtKB-KW"/>
</dbReference>
<evidence type="ECO:0000313" key="8">
    <source>
        <dbReference type="EMBL" id="MBB0228397.1"/>
    </source>
</evidence>
<protein>
    <recommendedName>
        <fullName evidence="1">DNA (cytosine-5-)-methyltransferase</fullName>
        <ecNumber evidence="1">2.1.1.37</ecNumber>
    </recommendedName>
</protein>
<keyword evidence="2 6" id="KW-0489">Methyltransferase</keyword>
<dbReference type="AlphaFoldDB" id="A0A7W3XV60"/>
<keyword evidence="9" id="KW-1185">Reference proteome</keyword>
<evidence type="ECO:0000256" key="6">
    <source>
        <dbReference type="PROSITE-ProRule" id="PRU01016"/>
    </source>
</evidence>
<keyword evidence="3 6" id="KW-0808">Transferase</keyword>
<gene>
    <name evidence="8" type="ORF">FOE67_02425</name>
</gene>
<comment type="similarity">
    <text evidence="6">Belongs to the class I-like SAM-binding methyltransferase superfamily. C5-methyltransferase family.</text>
</comment>
<sequence>MGSEIDINENGAAPTTPRAGTYKVVDLFSGGGGMSFGFHAHPRFEVIGAADAQLGKPSSPKGSLACNSTYEANIGITPVETDLGTVDPRLLMQSMGVTSPIDILSACPPCTGFSRTNAKNHLEDDKRNSLVRRTIVYVDAFQPKILVMENARELLQGRWAHHFEILRKDLEARGYTVHAENHFLNTFGLPQVRERALVIAVSEGYDLRTLEDAWAGRSLAQEATTVRRALNGLPSIKAGEAHPEDDAHASPSFNSPATLGRLQKIPHDGGSWRDLLDVPEGMNYLTPAMRKSVEKNDFGSFPDVYGRMAWNRPAPTIKRECAHVGNGRYSHPTEDRLCSVRELGILNGFPRSYKFEGTSLSNKYRHIGDAVPPLVSYQIASVCHWILTGKRPLIEDLILPGTHLRPEDIQDSDTSQPLTDKLETQSTREAVAA</sequence>
<feature type="active site" evidence="6">
    <location>
        <position position="110"/>
    </location>
</feature>
<dbReference type="InterPro" id="IPR050390">
    <property type="entry name" value="C5-Methyltransferase"/>
</dbReference>
<name>A0A7W3XV60_9ACTN</name>
<proteinExistence type="inferred from homology"/>
<evidence type="ECO:0000256" key="5">
    <source>
        <dbReference type="ARBA" id="ARBA00022747"/>
    </source>
</evidence>
<organism evidence="8 9">
    <name type="scientific">Streptomyces calidiresistens</name>
    <dbReference type="NCBI Taxonomy" id="1485586"/>
    <lineage>
        <taxon>Bacteria</taxon>
        <taxon>Bacillati</taxon>
        <taxon>Actinomycetota</taxon>
        <taxon>Actinomycetes</taxon>
        <taxon>Kitasatosporales</taxon>
        <taxon>Streptomycetaceae</taxon>
        <taxon>Streptomyces</taxon>
    </lineage>
</organism>
<comment type="caution">
    <text evidence="8">The sequence shown here is derived from an EMBL/GenBank/DDBJ whole genome shotgun (WGS) entry which is preliminary data.</text>
</comment>
<evidence type="ECO:0000256" key="2">
    <source>
        <dbReference type="ARBA" id="ARBA00022603"/>
    </source>
</evidence>
<reference evidence="9" key="1">
    <citation type="submission" date="2019-10" db="EMBL/GenBank/DDBJ databases">
        <title>Streptomyces sp. nov., a novel actinobacterium isolated from alkaline environment.</title>
        <authorList>
            <person name="Golinska P."/>
        </authorList>
    </citation>
    <scope>NUCLEOTIDE SEQUENCE [LARGE SCALE GENOMIC DNA]</scope>
    <source>
        <strain evidence="9">DSM 42108</strain>
    </source>
</reference>
<evidence type="ECO:0000256" key="1">
    <source>
        <dbReference type="ARBA" id="ARBA00011975"/>
    </source>
</evidence>
<evidence type="ECO:0000313" key="9">
    <source>
        <dbReference type="Proteomes" id="UP000530234"/>
    </source>
</evidence>
<feature type="region of interest" description="Disordered" evidence="7">
    <location>
        <begin position="236"/>
        <end position="260"/>
    </location>
</feature>
<dbReference type="EC" id="2.1.1.37" evidence="1"/>
<feature type="compositionally biased region" description="Polar residues" evidence="7">
    <location>
        <begin position="412"/>
        <end position="433"/>
    </location>
</feature>
<evidence type="ECO:0000256" key="3">
    <source>
        <dbReference type="ARBA" id="ARBA00022679"/>
    </source>
</evidence>
<dbReference type="EMBL" id="VKHS01000024">
    <property type="protein sequence ID" value="MBB0228397.1"/>
    <property type="molecule type" value="Genomic_DNA"/>
</dbReference>
<dbReference type="InterPro" id="IPR029063">
    <property type="entry name" value="SAM-dependent_MTases_sf"/>
</dbReference>
<dbReference type="PRINTS" id="PR00105">
    <property type="entry name" value="C5METTRFRASE"/>
</dbReference>
<dbReference type="Pfam" id="PF00145">
    <property type="entry name" value="DNA_methylase"/>
    <property type="match status" value="1"/>
</dbReference>
<dbReference type="PANTHER" id="PTHR10629:SF52">
    <property type="entry name" value="DNA (CYTOSINE-5)-METHYLTRANSFERASE 1"/>
    <property type="match status" value="1"/>
</dbReference>
<keyword evidence="4 6" id="KW-0949">S-adenosyl-L-methionine</keyword>
<dbReference type="GO" id="GO:0044027">
    <property type="term" value="P:negative regulation of gene expression via chromosomal CpG island methylation"/>
    <property type="evidence" value="ECO:0007669"/>
    <property type="project" value="TreeGrafter"/>
</dbReference>
<dbReference type="Gene3D" id="3.90.120.10">
    <property type="entry name" value="DNA Methylase, subunit A, domain 2"/>
    <property type="match status" value="1"/>
</dbReference>
<dbReference type="Gene3D" id="3.40.50.150">
    <property type="entry name" value="Vaccinia Virus protein VP39"/>
    <property type="match status" value="1"/>
</dbReference>
<evidence type="ECO:0000256" key="7">
    <source>
        <dbReference type="SAM" id="MobiDB-lite"/>
    </source>
</evidence>
<dbReference type="InterPro" id="IPR001525">
    <property type="entry name" value="C5_MeTfrase"/>
</dbReference>
<dbReference type="GO" id="GO:0003677">
    <property type="term" value="F:DNA binding"/>
    <property type="evidence" value="ECO:0007669"/>
    <property type="project" value="TreeGrafter"/>
</dbReference>
<dbReference type="SUPFAM" id="SSF53335">
    <property type="entry name" value="S-adenosyl-L-methionine-dependent methyltransferases"/>
    <property type="match status" value="1"/>
</dbReference>
<evidence type="ECO:0000256" key="4">
    <source>
        <dbReference type="ARBA" id="ARBA00022691"/>
    </source>
</evidence>
<dbReference type="GO" id="GO:0003886">
    <property type="term" value="F:DNA (cytosine-5-)-methyltransferase activity"/>
    <property type="evidence" value="ECO:0007669"/>
    <property type="project" value="UniProtKB-EC"/>
</dbReference>
<dbReference type="InterPro" id="IPR018117">
    <property type="entry name" value="C5_DNA_meth_AS"/>
</dbReference>
<dbReference type="GO" id="GO:0032259">
    <property type="term" value="P:methylation"/>
    <property type="evidence" value="ECO:0007669"/>
    <property type="project" value="UniProtKB-KW"/>
</dbReference>
<dbReference type="PROSITE" id="PS51679">
    <property type="entry name" value="SAM_MT_C5"/>
    <property type="match status" value="1"/>
</dbReference>